<dbReference type="Pfam" id="PF13432">
    <property type="entry name" value="TPR_16"/>
    <property type="match status" value="1"/>
</dbReference>
<protein>
    <recommendedName>
        <fullName evidence="8">Cdc23 domain-containing protein</fullName>
    </recommendedName>
</protein>
<evidence type="ECO:0000256" key="3">
    <source>
        <dbReference type="ARBA" id="ARBA00022776"/>
    </source>
</evidence>
<evidence type="ECO:0000256" key="6">
    <source>
        <dbReference type="ARBA" id="ARBA00023306"/>
    </source>
</evidence>
<dbReference type="Pfam" id="PF00515">
    <property type="entry name" value="TPR_1"/>
    <property type="match status" value="1"/>
</dbReference>
<dbReference type="GO" id="GO:0031145">
    <property type="term" value="P:anaphase-promoting complex-dependent catabolic process"/>
    <property type="evidence" value="ECO:0007669"/>
    <property type="project" value="TreeGrafter"/>
</dbReference>
<dbReference type="GO" id="GO:0005680">
    <property type="term" value="C:anaphase-promoting complex"/>
    <property type="evidence" value="ECO:0007669"/>
    <property type="project" value="InterPro"/>
</dbReference>
<evidence type="ECO:0000313" key="9">
    <source>
        <dbReference type="EMBL" id="TPX46175.1"/>
    </source>
</evidence>
<proteinExistence type="predicted"/>
<evidence type="ECO:0000256" key="2">
    <source>
        <dbReference type="ARBA" id="ARBA00022737"/>
    </source>
</evidence>
<accession>A0A507D4E5</accession>
<dbReference type="Pfam" id="PF13181">
    <property type="entry name" value="TPR_8"/>
    <property type="match status" value="2"/>
</dbReference>
<dbReference type="STRING" id="286115.A0A507D4E5"/>
<evidence type="ECO:0000256" key="5">
    <source>
        <dbReference type="ARBA" id="ARBA00022803"/>
    </source>
</evidence>
<dbReference type="InterPro" id="IPR007192">
    <property type="entry name" value="APC8"/>
</dbReference>
<dbReference type="EMBL" id="QEAN01000142">
    <property type="protein sequence ID" value="TPX46175.1"/>
    <property type="molecule type" value="Genomic_DNA"/>
</dbReference>
<gene>
    <name evidence="9" type="ORF">SeMB42_g03810</name>
</gene>
<dbReference type="GO" id="GO:0045842">
    <property type="term" value="P:positive regulation of mitotic metaphase/anaphase transition"/>
    <property type="evidence" value="ECO:0007669"/>
    <property type="project" value="TreeGrafter"/>
</dbReference>
<feature type="repeat" description="TPR" evidence="7">
    <location>
        <begin position="429"/>
        <end position="462"/>
    </location>
</feature>
<keyword evidence="10" id="KW-1185">Reference proteome</keyword>
<dbReference type="Proteomes" id="UP000317494">
    <property type="component" value="Unassembled WGS sequence"/>
</dbReference>
<dbReference type="VEuPathDB" id="FungiDB:SeMB42_g03810"/>
<dbReference type="AlphaFoldDB" id="A0A507D4E5"/>
<keyword evidence="1" id="KW-0132">Cell division</keyword>
<keyword evidence="5 7" id="KW-0802">TPR repeat</keyword>
<dbReference type="SUPFAM" id="SSF48452">
    <property type="entry name" value="TPR-like"/>
    <property type="match status" value="2"/>
</dbReference>
<comment type="caution">
    <text evidence="9">The sequence shown here is derived from an EMBL/GenBank/DDBJ whole genome shotgun (WGS) entry which is preliminary data.</text>
</comment>
<dbReference type="Gene3D" id="1.25.40.10">
    <property type="entry name" value="Tetratricopeptide repeat domain"/>
    <property type="match status" value="2"/>
</dbReference>
<keyword evidence="3" id="KW-0498">Mitosis</keyword>
<dbReference type="Pfam" id="PF04049">
    <property type="entry name" value="ANAPC8"/>
    <property type="match status" value="1"/>
</dbReference>
<sequence length="551" mass="62293">MTTGKEVAQRLKTSLRVAAQQASDRGLLVSARWAAEQLAGVSISSEAVIDPRLIVEVASDPPWTSIKDDDDHERHHDTFLLAKSYYANQEYDRAAHVLQRVEHPAGVFLKLYSRFLAAEKRTSEEMPDPFSEKDRRIASASNSEFQAVQVELYERNDSSGLDGYLLYLYGLILSRQKQESQARDVLIESIKKAPLNWSAWLELSTFIQSPTDMNAILGLLPSCWVAKFLVVHLAGSLSLSDEGMPEIADEISTMFPTSDYALGLKASAEQHIGNWTAASHLFNTLLARSPYSLDFMDTYANCLWMLNDGPRLSALAHIAARVDKYSEKTSCIIANYYSMRGEHDKAILHFRRALKLNPDYVDVWTMLGHEQLEAKNPHAAIESFRRAVDMNPRDHRAWFGLGTAYELLKVNSYARHYYMRATHIRPTDARLWKSLGSVYEKLGDETSAIQCYRRAVNGSDEDIFAWHHLARLHSSTGSPELAIKCFQLVITTSTSDPQRYQLLQEEAALHLARHYRDNGNYQAAMKAIAEISSDEGRGLMKEIRRLMALQS</sequence>
<dbReference type="PROSITE" id="PS50005">
    <property type="entry name" value="TPR"/>
    <property type="match status" value="3"/>
</dbReference>
<evidence type="ECO:0000256" key="1">
    <source>
        <dbReference type="ARBA" id="ARBA00022618"/>
    </source>
</evidence>
<dbReference type="PANTHER" id="PTHR12558:SF10">
    <property type="entry name" value="CELL DIVISION CYCLE PROTEIN 23 HOMOLOG"/>
    <property type="match status" value="1"/>
</dbReference>
<dbReference type="SMART" id="SM00028">
    <property type="entry name" value="TPR"/>
    <property type="match status" value="6"/>
</dbReference>
<reference evidence="9 10" key="1">
    <citation type="journal article" date="2019" name="Sci. Rep.">
        <title>Comparative genomics of chytrid fungi reveal insights into the obligate biotrophic and pathogenic lifestyle of Synchytrium endobioticum.</title>
        <authorList>
            <person name="van de Vossenberg B.T.L.H."/>
            <person name="Warris S."/>
            <person name="Nguyen H.D.T."/>
            <person name="van Gent-Pelzer M.P.E."/>
            <person name="Joly D.L."/>
            <person name="van de Geest H.C."/>
            <person name="Bonants P.J.M."/>
            <person name="Smith D.S."/>
            <person name="Levesque C.A."/>
            <person name="van der Lee T.A.J."/>
        </authorList>
    </citation>
    <scope>NUCLEOTIDE SEQUENCE [LARGE SCALE GENOMIC DNA]</scope>
    <source>
        <strain evidence="9 10">MB42</strain>
    </source>
</reference>
<evidence type="ECO:0000313" key="10">
    <source>
        <dbReference type="Proteomes" id="UP000317494"/>
    </source>
</evidence>
<evidence type="ECO:0000256" key="4">
    <source>
        <dbReference type="ARBA" id="ARBA00022786"/>
    </source>
</evidence>
<dbReference type="InterPro" id="IPR011990">
    <property type="entry name" value="TPR-like_helical_dom_sf"/>
</dbReference>
<feature type="domain" description="Cdc23" evidence="8">
    <location>
        <begin position="11"/>
        <end position="262"/>
    </location>
</feature>
<dbReference type="GO" id="GO:0016567">
    <property type="term" value="P:protein ubiquitination"/>
    <property type="evidence" value="ECO:0007669"/>
    <property type="project" value="TreeGrafter"/>
</dbReference>
<name>A0A507D4E5_9FUNG</name>
<keyword evidence="6" id="KW-0131">Cell cycle</keyword>
<evidence type="ECO:0000256" key="7">
    <source>
        <dbReference type="PROSITE-ProRule" id="PRU00339"/>
    </source>
</evidence>
<organism evidence="9 10">
    <name type="scientific">Synchytrium endobioticum</name>
    <dbReference type="NCBI Taxonomy" id="286115"/>
    <lineage>
        <taxon>Eukaryota</taxon>
        <taxon>Fungi</taxon>
        <taxon>Fungi incertae sedis</taxon>
        <taxon>Chytridiomycota</taxon>
        <taxon>Chytridiomycota incertae sedis</taxon>
        <taxon>Chytridiomycetes</taxon>
        <taxon>Synchytriales</taxon>
        <taxon>Synchytriaceae</taxon>
        <taxon>Synchytrium</taxon>
    </lineage>
</organism>
<evidence type="ECO:0000259" key="8">
    <source>
        <dbReference type="Pfam" id="PF04049"/>
    </source>
</evidence>
<feature type="repeat" description="TPR" evidence="7">
    <location>
        <begin position="327"/>
        <end position="360"/>
    </location>
</feature>
<keyword evidence="4" id="KW-0833">Ubl conjugation pathway</keyword>
<dbReference type="PANTHER" id="PTHR12558">
    <property type="entry name" value="CELL DIVISION CYCLE 16,23,27"/>
    <property type="match status" value="1"/>
</dbReference>
<dbReference type="InterPro" id="IPR019734">
    <property type="entry name" value="TPR_rpt"/>
</dbReference>
<feature type="repeat" description="TPR" evidence="7">
    <location>
        <begin position="361"/>
        <end position="394"/>
    </location>
</feature>
<dbReference type="GO" id="GO:0051301">
    <property type="term" value="P:cell division"/>
    <property type="evidence" value="ECO:0007669"/>
    <property type="project" value="UniProtKB-KW"/>
</dbReference>
<keyword evidence="2" id="KW-0677">Repeat</keyword>